<dbReference type="AlphaFoldDB" id="A0A7V5LUW8"/>
<dbReference type="Pfam" id="PF07589">
    <property type="entry name" value="PEP-CTERM"/>
    <property type="match status" value="1"/>
</dbReference>
<dbReference type="InterPro" id="IPR013424">
    <property type="entry name" value="Ice-binding_C"/>
</dbReference>
<evidence type="ECO:0000259" key="2">
    <source>
        <dbReference type="Pfam" id="PF07589"/>
    </source>
</evidence>
<evidence type="ECO:0000256" key="1">
    <source>
        <dbReference type="SAM" id="Phobius"/>
    </source>
</evidence>
<reference evidence="3" key="1">
    <citation type="journal article" date="2020" name="mSystems">
        <title>Genome- and Community-Level Interaction Insights into Carbon Utilization and Element Cycling Functions of Hydrothermarchaeota in Hydrothermal Sediment.</title>
        <authorList>
            <person name="Zhou Z."/>
            <person name="Liu Y."/>
            <person name="Xu W."/>
            <person name="Pan J."/>
            <person name="Luo Z.H."/>
            <person name="Li M."/>
        </authorList>
    </citation>
    <scope>NUCLEOTIDE SEQUENCE [LARGE SCALE GENOMIC DNA]</scope>
    <source>
        <strain evidence="3">HyVt-96</strain>
    </source>
</reference>
<feature type="transmembrane region" description="Helical" evidence="1">
    <location>
        <begin position="44"/>
        <end position="60"/>
    </location>
</feature>
<feature type="non-terminal residue" evidence="3">
    <location>
        <position position="1"/>
    </location>
</feature>
<keyword evidence="1" id="KW-0472">Membrane</keyword>
<comment type="caution">
    <text evidence="3">The sequence shown here is derived from an EMBL/GenBank/DDBJ whole genome shotgun (WGS) entry which is preliminary data.</text>
</comment>
<keyword evidence="1" id="KW-0812">Transmembrane</keyword>
<sequence>TVTFSTLTVGTSPLEIIINSLGDAYGNPLSADVQSGSIAPVPEPATFILIGFGLGGIGILRRKKGF</sequence>
<dbReference type="EMBL" id="DRTX01000213">
    <property type="protein sequence ID" value="HHF53521.1"/>
    <property type="molecule type" value="Genomic_DNA"/>
</dbReference>
<dbReference type="NCBIfam" id="TIGR02595">
    <property type="entry name" value="PEP_CTERM"/>
    <property type="match status" value="1"/>
</dbReference>
<protein>
    <submittedName>
        <fullName evidence="3">PEP-CTERM sorting domain-containing protein</fullName>
    </submittedName>
</protein>
<dbReference type="Proteomes" id="UP000886050">
    <property type="component" value="Unassembled WGS sequence"/>
</dbReference>
<feature type="domain" description="Ice-binding protein C-terminal" evidence="2">
    <location>
        <begin position="40"/>
        <end position="62"/>
    </location>
</feature>
<evidence type="ECO:0000313" key="3">
    <source>
        <dbReference type="EMBL" id="HHF53521.1"/>
    </source>
</evidence>
<gene>
    <name evidence="3" type="ORF">ENL43_04070</name>
</gene>
<name>A0A7V5LUW8_UNCW3</name>
<organism evidence="3">
    <name type="scientific">candidate division WOR-3 bacterium</name>
    <dbReference type="NCBI Taxonomy" id="2052148"/>
    <lineage>
        <taxon>Bacteria</taxon>
        <taxon>Bacteria division WOR-3</taxon>
    </lineage>
</organism>
<proteinExistence type="predicted"/>
<accession>A0A7V5LUW8</accession>
<keyword evidence="1" id="KW-1133">Transmembrane helix</keyword>